<dbReference type="PANTHER" id="PTHR47326">
    <property type="entry name" value="TRANSPOSABLE ELEMENT TC3 TRANSPOSASE-LIKE PROTEIN"/>
    <property type="match status" value="1"/>
</dbReference>
<sequence>MAHLTVTQIIEILILIGCGNKTRTQQEVCKLFNAKYPDNPITQCTVSKIESKFRETDDVKDLPKSGRPKITQDKKINIMLSMEKNPQSTFTPVAVENEVSQTTVLRILGEENYHPYKFQLVQELNEDDPDRRLQFCETMMNLCQTNSNLHQEILVSDEVTEPSKLHRYSEPYWSWTNPHWIIEAHTQHPQKLNVWAGIVANRIIGTFFLEETLTGERYLEFLQNYLIPALAVIFPNENDTDIPDNTLCFQQDGALRIMRAQF</sequence>
<reference evidence="1" key="1">
    <citation type="journal article" date="2023" name="Insect Mol. Biol.">
        <title>Genome sequencing provides insights into the evolution of gene families encoding plant cell wall-degrading enzymes in longhorned beetles.</title>
        <authorList>
            <person name="Shin N.R."/>
            <person name="Okamura Y."/>
            <person name="Kirsch R."/>
            <person name="Pauchet Y."/>
        </authorList>
    </citation>
    <scope>NUCLEOTIDE SEQUENCE</scope>
    <source>
        <strain evidence="1">AMC_N1</strain>
    </source>
</reference>
<gene>
    <name evidence="1" type="ORF">NQ318_004563</name>
</gene>
<evidence type="ECO:0000313" key="1">
    <source>
        <dbReference type="EMBL" id="KAJ8947311.1"/>
    </source>
</evidence>
<protein>
    <recommendedName>
        <fullName evidence="3">DUF4817 domain-containing protein</fullName>
    </recommendedName>
</protein>
<dbReference type="AlphaFoldDB" id="A0AAV8Y8N4"/>
<dbReference type="Gene3D" id="3.30.420.10">
    <property type="entry name" value="Ribonuclease H-like superfamily/Ribonuclease H"/>
    <property type="match status" value="1"/>
</dbReference>
<dbReference type="InterPro" id="IPR036397">
    <property type="entry name" value="RNaseH_sf"/>
</dbReference>
<dbReference type="EMBL" id="JAPWTK010000164">
    <property type="protein sequence ID" value="KAJ8947311.1"/>
    <property type="molecule type" value="Genomic_DNA"/>
</dbReference>
<name>A0AAV8Y8N4_9CUCU</name>
<proteinExistence type="predicted"/>
<evidence type="ECO:0000313" key="2">
    <source>
        <dbReference type="Proteomes" id="UP001162162"/>
    </source>
</evidence>
<accession>A0AAV8Y8N4</accession>
<evidence type="ECO:0008006" key="3">
    <source>
        <dbReference type="Google" id="ProtNLM"/>
    </source>
</evidence>
<dbReference type="PANTHER" id="PTHR47326:SF1">
    <property type="entry name" value="HTH PSQ-TYPE DOMAIN-CONTAINING PROTEIN"/>
    <property type="match status" value="1"/>
</dbReference>
<keyword evidence="2" id="KW-1185">Reference proteome</keyword>
<dbReference type="GO" id="GO:0003676">
    <property type="term" value="F:nucleic acid binding"/>
    <property type="evidence" value="ECO:0007669"/>
    <property type="project" value="InterPro"/>
</dbReference>
<feature type="non-terminal residue" evidence="1">
    <location>
        <position position="262"/>
    </location>
</feature>
<dbReference type="Proteomes" id="UP001162162">
    <property type="component" value="Unassembled WGS sequence"/>
</dbReference>
<comment type="caution">
    <text evidence="1">The sequence shown here is derived from an EMBL/GenBank/DDBJ whole genome shotgun (WGS) entry which is preliminary data.</text>
</comment>
<organism evidence="1 2">
    <name type="scientific">Aromia moschata</name>
    <dbReference type="NCBI Taxonomy" id="1265417"/>
    <lineage>
        <taxon>Eukaryota</taxon>
        <taxon>Metazoa</taxon>
        <taxon>Ecdysozoa</taxon>
        <taxon>Arthropoda</taxon>
        <taxon>Hexapoda</taxon>
        <taxon>Insecta</taxon>
        <taxon>Pterygota</taxon>
        <taxon>Neoptera</taxon>
        <taxon>Endopterygota</taxon>
        <taxon>Coleoptera</taxon>
        <taxon>Polyphaga</taxon>
        <taxon>Cucujiformia</taxon>
        <taxon>Chrysomeloidea</taxon>
        <taxon>Cerambycidae</taxon>
        <taxon>Cerambycinae</taxon>
        <taxon>Callichromatini</taxon>
        <taxon>Aromia</taxon>
    </lineage>
</organism>